<dbReference type="RefSeq" id="WP_406765488.1">
    <property type="nucleotide sequence ID" value="NZ_JBJHZY010000002.1"/>
</dbReference>
<dbReference type="EMBL" id="JBJHZY010000002">
    <property type="protein sequence ID" value="MFL0268866.1"/>
    <property type="molecule type" value="Genomic_DNA"/>
</dbReference>
<proteinExistence type="predicted"/>
<evidence type="ECO:0000256" key="1">
    <source>
        <dbReference type="ARBA" id="ARBA00022679"/>
    </source>
</evidence>
<keyword evidence="3" id="KW-0813">Transport</keyword>
<comment type="caution">
    <text evidence="3">The sequence shown here is derived from an EMBL/GenBank/DDBJ whole genome shotgun (WGS) entry which is preliminary data.</text>
</comment>
<dbReference type="Proteomes" id="UP001623661">
    <property type="component" value="Unassembled WGS sequence"/>
</dbReference>
<dbReference type="InterPro" id="IPR003501">
    <property type="entry name" value="PTS_EIIB_2/3"/>
</dbReference>
<keyword evidence="1" id="KW-0808">Transferase</keyword>
<dbReference type="InterPro" id="IPR036095">
    <property type="entry name" value="PTS_EIIB-like_sf"/>
</dbReference>
<protein>
    <submittedName>
        <fullName evidence="3">PTS sugar transporter subunit IIB</fullName>
    </submittedName>
</protein>
<dbReference type="Pfam" id="PF02302">
    <property type="entry name" value="PTS_IIB"/>
    <property type="match status" value="1"/>
</dbReference>
<evidence type="ECO:0000259" key="2">
    <source>
        <dbReference type="Pfam" id="PF02302"/>
    </source>
</evidence>
<evidence type="ECO:0000313" key="4">
    <source>
        <dbReference type="Proteomes" id="UP001623661"/>
    </source>
</evidence>
<keyword evidence="4" id="KW-1185">Reference proteome</keyword>
<dbReference type="SUPFAM" id="SSF52794">
    <property type="entry name" value="PTS system IIB component-like"/>
    <property type="match status" value="1"/>
</dbReference>
<reference evidence="3 4" key="1">
    <citation type="submission" date="2024-11" db="EMBL/GenBank/DDBJ databases">
        <authorList>
            <person name="Heng Y.C."/>
            <person name="Lim A.C.H."/>
            <person name="Lee J.K.Y."/>
            <person name="Kittelmann S."/>
        </authorList>
    </citation>
    <scope>NUCLEOTIDE SEQUENCE [LARGE SCALE GENOMIC DNA]</scope>
    <source>
        <strain evidence="3 4">WILCCON 0202</strain>
    </source>
</reference>
<gene>
    <name evidence="3" type="ORF">ACJDUH_12260</name>
</gene>
<dbReference type="Gene3D" id="3.40.50.2300">
    <property type="match status" value="1"/>
</dbReference>
<name>A0ABW8TT42_9CLOT</name>
<keyword evidence="3" id="KW-0762">Sugar transport</keyword>
<organism evidence="3 4">
    <name type="scientific">Candidatus Clostridium radicumherbarum</name>
    <dbReference type="NCBI Taxonomy" id="3381662"/>
    <lineage>
        <taxon>Bacteria</taxon>
        <taxon>Bacillati</taxon>
        <taxon>Bacillota</taxon>
        <taxon>Clostridia</taxon>
        <taxon>Eubacteriales</taxon>
        <taxon>Clostridiaceae</taxon>
        <taxon>Clostridium</taxon>
    </lineage>
</organism>
<dbReference type="CDD" id="cd05563">
    <property type="entry name" value="PTS_IIB_ascorbate"/>
    <property type="match status" value="1"/>
</dbReference>
<accession>A0ABW8TT42</accession>
<sequence length="96" mass="10690">MDRVVIQTVCGFGCGSSLMLRMKIESILKKHKLEAEVFCGDVGTCLSNNCNVIFISTELAERIIDRAKVPVVSIDNFMNQAEVEGNVLSYFETLKK</sequence>
<evidence type="ECO:0000313" key="3">
    <source>
        <dbReference type="EMBL" id="MFL0268866.1"/>
    </source>
</evidence>
<feature type="domain" description="Phosphotransferase system EIIB component type 2/3" evidence="2">
    <location>
        <begin position="6"/>
        <end position="83"/>
    </location>
</feature>